<dbReference type="EMBL" id="FNRK01000005">
    <property type="protein sequence ID" value="SEA19876.1"/>
    <property type="molecule type" value="Genomic_DNA"/>
</dbReference>
<dbReference type="Gene3D" id="3.40.50.300">
    <property type="entry name" value="P-loop containing nucleotide triphosphate hydrolases"/>
    <property type="match status" value="1"/>
</dbReference>
<evidence type="ECO:0000259" key="2">
    <source>
        <dbReference type="Pfam" id="PF07683"/>
    </source>
</evidence>
<feature type="domain" description="CobW/HypB/UreG nucleotide-binding" evidence="1">
    <location>
        <begin position="4"/>
        <end position="178"/>
    </location>
</feature>
<dbReference type="Proteomes" id="UP000199394">
    <property type="component" value="Unassembled WGS sequence"/>
</dbReference>
<feature type="domain" description="CobW C-terminal" evidence="2">
    <location>
        <begin position="223"/>
        <end position="281"/>
    </location>
</feature>
<sequence length="311" mass="34456">MKLVLLTGFLGAGKTTLLNMLLTETQGMRVGILMNELGAIDIDSRMIQRKDSQMVSLTNGSVFCACLKQDFIQGLIDLLNQDLEIVFVESSGISDPSNIQTILETVSKVSGQSYDYNGAVCLVDALGFFDQYEVLPAIQRQIVHSDLAIINKCDQQTEAVLEYIKAEIQAIHPEMPCIQTTYCRLDPTVFLKNFKQTLAAEAETTNTWESRPKTIVLKVESIPLPLEGLENFLRAIAPDTFRIKGFLVTEQGNMAISAVRKEIQSTPWPTSVEENELVIISAIGVSIISRIIGAWEHCLPVYKMDLEPASP</sequence>
<dbReference type="RefSeq" id="WP_090305538.1">
    <property type="nucleotide sequence ID" value="NZ_FNRK01000005.1"/>
</dbReference>
<evidence type="ECO:0000313" key="4">
    <source>
        <dbReference type="Proteomes" id="UP000199394"/>
    </source>
</evidence>
<evidence type="ECO:0000259" key="1">
    <source>
        <dbReference type="Pfam" id="PF02492"/>
    </source>
</evidence>
<dbReference type="InterPro" id="IPR051316">
    <property type="entry name" value="Zinc-reg_GTPase_activator"/>
</dbReference>
<reference evidence="3 4" key="1">
    <citation type="submission" date="2016-10" db="EMBL/GenBank/DDBJ databases">
        <authorList>
            <person name="de Groot N.N."/>
        </authorList>
    </citation>
    <scope>NUCLEOTIDE SEQUENCE [LARGE SCALE GENOMIC DNA]</scope>
    <source>
        <strain evidence="3 4">SR12</strain>
    </source>
</reference>
<dbReference type="Pfam" id="PF07683">
    <property type="entry name" value="CobW_C"/>
    <property type="match status" value="1"/>
</dbReference>
<dbReference type="InterPro" id="IPR003495">
    <property type="entry name" value="CobW/HypB/UreG_nucleotide-bd"/>
</dbReference>
<protein>
    <submittedName>
        <fullName evidence="3">GTPase, G3E family</fullName>
    </submittedName>
</protein>
<dbReference type="InterPro" id="IPR027417">
    <property type="entry name" value="P-loop_NTPase"/>
</dbReference>
<dbReference type="STRING" id="81409.SAMN04515656_10558"/>
<keyword evidence="4" id="KW-1185">Reference proteome</keyword>
<dbReference type="Pfam" id="PF02492">
    <property type="entry name" value="cobW"/>
    <property type="match status" value="1"/>
</dbReference>
<gene>
    <name evidence="3" type="ORF">SAMN04515656_10558</name>
</gene>
<dbReference type="PANTHER" id="PTHR13748">
    <property type="entry name" value="COBW-RELATED"/>
    <property type="match status" value="1"/>
</dbReference>
<dbReference type="CDD" id="cd03112">
    <property type="entry name" value="CobW-like"/>
    <property type="match status" value="1"/>
</dbReference>
<name>A0A1H3Z830_9FIRM</name>
<evidence type="ECO:0000313" key="3">
    <source>
        <dbReference type="EMBL" id="SEA19876.1"/>
    </source>
</evidence>
<dbReference type="AlphaFoldDB" id="A0A1H3Z830"/>
<dbReference type="OrthoDB" id="9808822at2"/>
<dbReference type="InterPro" id="IPR011629">
    <property type="entry name" value="CobW-like_C"/>
</dbReference>
<accession>A0A1H3Z830</accession>
<proteinExistence type="predicted"/>
<dbReference type="SUPFAM" id="SSF52540">
    <property type="entry name" value="P-loop containing nucleoside triphosphate hydrolases"/>
    <property type="match status" value="1"/>
</dbReference>
<dbReference type="GO" id="GO:0005737">
    <property type="term" value="C:cytoplasm"/>
    <property type="evidence" value="ECO:0007669"/>
    <property type="project" value="TreeGrafter"/>
</dbReference>
<dbReference type="PANTHER" id="PTHR13748:SF62">
    <property type="entry name" value="COBW DOMAIN-CONTAINING PROTEIN"/>
    <property type="match status" value="1"/>
</dbReference>
<organism evidence="3 4">
    <name type="scientific">Eubacterium aggregans</name>
    <dbReference type="NCBI Taxonomy" id="81409"/>
    <lineage>
        <taxon>Bacteria</taxon>
        <taxon>Bacillati</taxon>
        <taxon>Bacillota</taxon>
        <taxon>Clostridia</taxon>
        <taxon>Eubacteriales</taxon>
        <taxon>Eubacteriaceae</taxon>
        <taxon>Eubacterium</taxon>
    </lineage>
</organism>